<feature type="transmembrane region" description="Helical" evidence="7">
    <location>
        <begin position="358"/>
        <end position="377"/>
    </location>
</feature>
<dbReference type="InterPro" id="IPR014116">
    <property type="entry name" value="Cyt_c_oxidase_cbb3_FixG"/>
</dbReference>
<keyword evidence="7" id="KW-0812">Transmembrane</keyword>
<keyword evidence="7" id="KW-0472">Membrane</keyword>
<proteinExistence type="predicted"/>
<dbReference type="InterPro" id="IPR051684">
    <property type="entry name" value="Electron_Trans/Redox"/>
</dbReference>
<dbReference type="Gene3D" id="2.60.40.10">
    <property type="entry name" value="Immunoglobulins"/>
    <property type="match status" value="1"/>
</dbReference>
<gene>
    <name evidence="9" type="primary">fixG</name>
    <name evidence="9" type="ORF">GCM10007924_12060</name>
</gene>
<evidence type="ECO:0000256" key="4">
    <source>
        <dbReference type="ARBA" id="ARBA00022982"/>
    </source>
</evidence>
<evidence type="ECO:0000256" key="2">
    <source>
        <dbReference type="ARBA" id="ARBA00022485"/>
    </source>
</evidence>
<evidence type="ECO:0000256" key="5">
    <source>
        <dbReference type="ARBA" id="ARBA00023004"/>
    </source>
</evidence>
<dbReference type="InterPro" id="IPR017896">
    <property type="entry name" value="4Fe4S_Fe-S-bd"/>
</dbReference>
<keyword evidence="2" id="KW-0004">4Fe-4S</keyword>
<keyword evidence="10" id="KW-1185">Reference proteome</keyword>
<dbReference type="NCBIfam" id="TIGR02745">
    <property type="entry name" value="ccoG_rdxA_fixG"/>
    <property type="match status" value="1"/>
</dbReference>
<comment type="caution">
    <text evidence="9">The sequence shown here is derived from an EMBL/GenBank/DDBJ whole genome shotgun (WGS) entry which is preliminary data.</text>
</comment>
<dbReference type="InterPro" id="IPR017900">
    <property type="entry name" value="4Fe4S_Fe_S_CS"/>
</dbReference>
<reference evidence="9" key="1">
    <citation type="journal article" date="2014" name="Int. J. Syst. Evol. Microbiol.">
        <title>Complete genome of a new Firmicutes species belonging to the dominant human colonic microbiota ('Ruminococcus bicirculans') reveals two chromosomes and a selective capacity to utilize plant glucans.</title>
        <authorList>
            <consortium name="NISC Comparative Sequencing Program"/>
            <person name="Wegmann U."/>
            <person name="Louis P."/>
            <person name="Goesmann A."/>
            <person name="Henrissat B."/>
            <person name="Duncan S.H."/>
            <person name="Flint H.J."/>
        </authorList>
    </citation>
    <scope>NUCLEOTIDE SEQUENCE</scope>
    <source>
        <strain evidence="9">NBRC 103408</strain>
    </source>
</reference>
<evidence type="ECO:0000256" key="7">
    <source>
        <dbReference type="SAM" id="Phobius"/>
    </source>
</evidence>
<evidence type="ECO:0000256" key="1">
    <source>
        <dbReference type="ARBA" id="ARBA00022448"/>
    </source>
</evidence>
<feature type="domain" description="4Fe-4S ferredoxin-type" evidence="8">
    <location>
        <begin position="274"/>
        <end position="303"/>
    </location>
</feature>
<dbReference type="Pfam" id="PF12801">
    <property type="entry name" value="Fer4_5"/>
    <property type="match status" value="1"/>
</dbReference>
<evidence type="ECO:0000313" key="9">
    <source>
        <dbReference type="EMBL" id="GLQ05985.1"/>
    </source>
</evidence>
<keyword evidence="7" id="KW-1133">Transmembrane helix</keyword>
<sequence length="497" mass="56174">MPLWAHRLRRKVVNQSSVETVDVKAVNKKENRNLFEKREKIQPKRATGTFRRLKWIIMGITLAIYYVTPWIRWDRGAGAPDQAVLLDIEHRRFYFFFIEIWPQEVYYVTGILIVAAISLFLVTALFGRAWCGYSCPQTVWTDLFIFVERAVEGDRNARLKLDKAPMSVGKFSKRLVKHVIWIVIGLLTGGAWVFYFADAPTLLQDLLTADARPIAYSTIAVLTATTYTFGGFMREQVCTYMCPWPRIQGAMVDEETLTVTYHGNRGEPRGPHKKNESWEGRGHCIDCKQCVAVCPMGIDIRDGLQLECITCALCIDACDSVMDKIDLPRGLISYDTHEGSLEKAANKKLKVKFIRPRTLAYVGLLALVGGIMLYALLTRSVLDVNVIRDRNPLFVTLSDGHIRNGYTVKILNKIHETRRFVVTVEGLEGSEAWLQIEGPRHRQMIVPVPGDSLSSVKLFVSAPAEAVEDGSTDIVIVVKDLFNGETERQETSFKGPK</sequence>
<keyword evidence="3" id="KW-0479">Metal-binding</keyword>
<dbReference type="Pfam" id="PF13746">
    <property type="entry name" value="Fer4_18"/>
    <property type="match status" value="1"/>
</dbReference>
<evidence type="ECO:0000256" key="6">
    <source>
        <dbReference type="ARBA" id="ARBA00023014"/>
    </source>
</evidence>
<evidence type="ECO:0000259" key="8">
    <source>
        <dbReference type="PROSITE" id="PS51379"/>
    </source>
</evidence>
<organism evidence="9 10">
    <name type="scientific">Sneathiella chinensis</name>
    <dbReference type="NCBI Taxonomy" id="349750"/>
    <lineage>
        <taxon>Bacteria</taxon>
        <taxon>Pseudomonadati</taxon>
        <taxon>Pseudomonadota</taxon>
        <taxon>Alphaproteobacteria</taxon>
        <taxon>Sneathiellales</taxon>
        <taxon>Sneathiellaceae</taxon>
        <taxon>Sneathiella</taxon>
    </lineage>
</organism>
<protein>
    <submittedName>
        <fullName evidence="9">Cytochrome c oxidase accessory protein CcoG</fullName>
    </submittedName>
</protein>
<dbReference type="InterPro" id="IPR032879">
    <property type="entry name" value="FixG_C"/>
</dbReference>
<dbReference type="PROSITE" id="PS00198">
    <property type="entry name" value="4FE4S_FER_1"/>
    <property type="match status" value="1"/>
</dbReference>
<feature type="transmembrane region" description="Helical" evidence="7">
    <location>
        <begin position="53"/>
        <end position="71"/>
    </location>
</feature>
<keyword evidence="5" id="KW-0408">Iron</keyword>
<feature type="transmembrane region" description="Helical" evidence="7">
    <location>
        <begin position="105"/>
        <end position="126"/>
    </location>
</feature>
<feature type="transmembrane region" description="Helical" evidence="7">
    <location>
        <begin position="175"/>
        <end position="194"/>
    </location>
</feature>
<dbReference type="EMBL" id="BSNF01000001">
    <property type="protein sequence ID" value="GLQ05985.1"/>
    <property type="molecule type" value="Genomic_DNA"/>
</dbReference>
<keyword evidence="1" id="KW-0813">Transport</keyword>
<dbReference type="InterPro" id="IPR013783">
    <property type="entry name" value="Ig-like_fold"/>
</dbReference>
<evidence type="ECO:0000256" key="3">
    <source>
        <dbReference type="ARBA" id="ARBA00022723"/>
    </source>
</evidence>
<accession>A0ABQ5U1D0</accession>
<evidence type="ECO:0000313" key="10">
    <source>
        <dbReference type="Proteomes" id="UP001161409"/>
    </source>
</evidence>
<dbReference type="SUPFAM" id="SSF54862">
    <property type="entry name" value="4Fe-4S ferredoxins"/>
    <property type="match status" value="1"/>
</dbReference>
<dbReference type="Pfam" id="PF11614">
    <property type="entry name" value="FixG_C"/>
    <property type="match status" value="1"/>
</dbReference>
<dbReference type="Proteomes" id="UP001161409">
    <property type="component" value="Unassembled WGS sequence"/>
</dbReference>
<feature type="transmembrane region" description="Helical" evidence="7">
    <location>
        <begin position="214"/>
        <end position="233"/>
    </location>
</feature>
<dbReference type="PANTHER" id="PTHR30176">
    <property type="entry name" value="FERREDOXIN-TYPE PROTEIN NAPH"/>
    <property type="match status" value="1"/>
</dbReference>
<dbReference type="PROSITE" id="PS51379">
    <property type="entry name" value="4FE4S_FER_2"/>
    <property type="match status" value="1"/>
</dbReference>
<name>A0ABQ5U1D0_9PROT</name>
<dbReference type="PANTHER" id="PTHR30176:SF3">
    <property type="entry name" value="FERREDOXIN-TYPE PROTEIN NAPH"/>
    <property type="match status" value="1"/>
</dbReference>
<keyword evidence="4" id="KW-0249">Electron transport</keyword>
<reference evidence="9" key="2">
    <citation type="submission" date="2023-01" db="EMBL/GenBank/DDBJ databases">
        <title>Draft genome sequence of Sneathiella chinensis strain NBRC 103408.</title>
        <authorList>
            <person name="Sun Q."/>
            <person name="Mori K."/>
        </authorList>
    </citation>
    <scope>NUCLEOTIDE SEQUENCE</scope>
    <source>
        <strain evidence="9">NBRC 103408</strain>
    </source>
</reference>
<keyword evidence="6" id="KW-0411">Iron-sulfur</keyword>